<dbReference type="SUPFAM" id="SSF48726">
    <property type="entry name" value="Immunoglobulin"/>
    <property type="match status" value="1"/>
</dbReference>
<dbReference type="CDD" id="cd05716">
    <property type="entry name" value="IgV_pIgR_like"/>
    <property type="match status" value="1"/>
</dbReference>
<reference evidence="4" key="2">
    <citation type="submission" date="2025-08" db="UniProtKB">
        <authorList>
            <consortium name="Ensembl"/>
        </authorList>
    </citation>
    <scope>IDENTIFICATION</scope>
</reference>
<protein>
    <submittedName>
        <fullName evidence="4">Uncharacterized protein</fullName>
    </submittedName>
</protein>
<evidence type="ECO:0000256" key="1">
    <source>
        <dbReference type="ARBA" id="ARBA00004370"/>
    </source>
</evidence>
<dbReference type="GO" id="GO:0005886">
    <property type="term" value="C:plasma membrane"/>
    <property type="evidence" value="ECO:0007669"/>
    <property type="project" value="TreeGrafter"/>
</dbReference>
<accession>A0A8C3MQ89</accession>
<organism evidence="4 5">
    <name type="scientific">Geospiza parvula</name>
    <name type="common">Small tree-finch</name>
    <name type="synonym">Camarhynchus parvulus</name>
    <dbReference type="NCBI Taxonomy" id="87175"/>
    <lineage>
        <taxon>Eukaryota</taxon>
        <taxon>Metazoa</taxon>
        <taxon>Chordata</taxon>
        <taxon>Craniata</taxon>
        <taxon>Vertebrata</taxon>
        <taxon>Euteleostomi</taxon>
        <taxon>Archelosauria</taxon>
        <taxon>Archosauria</taxon>
        <taxon>Dinosauria</taxon>
        <taxon>Saurischia</taxon>
        <taxon>Theropoda</taxon>
        <taxon>Coelurosauria</taxon>
        <taxon>Aves</taxon>
        <taxon>Neognathae</taxon>
        <taxon>Neoaves</taxon>
        <taxon>Telluraves</taxon>
        <taxon>Australaves</taxon>
        <taxon>Passeriformes</taxon>
        <taxon>Thraupidae</taxon>
        <taxon>Camarhynchus</taxon>
    </lineage>
</organism>
<dbReference type="Ensembl" id="ENSCPVT00000009670.2">
    <property type="protein sequence ID" value="ENSCPVP00000009266.1"/>
    <property type="gene ID" value="ENSCPVG00000006794.2"/>
</dbReference>
<dbReference type="Pfam" id="PF07686">
    <property type="entry name" value="V-set"/>
    <property type="match status" value="1"/>
</dbReference>
<name>A0A8C3MQ89_GEOPR</name>
<keyword evidence="3" id="KW-0472">Membrane</keyword>
<dbReference type="PANTHER" id="PTHR11860:SF49">
    <property type="entry name" value="HIGH AFFINITY IMMUNOGLOBULIN ALPHA AND IMMUNOGLOBULIN MU FC RECEPTOR"/>
    <property type="match status" value="1"/>
</dbReference>
<reference evidence="4" key="3">
    <citation type="submission" date="2025-09" db="UniProtKB">
        <authorList>
            <consortium name="Ensembl"/>
        </authorList>
    </citation>
    <scope>IDENTIFICATION</scope>
</reference>
<dbReference type="InterPro" id="IPR007110">
    <property type="entry name" value="Ig-like_dom"/>
</dbReference>
<dbReference type="InterPro" id="IPR013783">
    <property type="entry name" value="Ig-like_fold"/>
</dbReference>
<evidence type="ECO:0000313" key="4">
    <source>
        <dbReference type="Ensembl" id="ENSCPVP00000009266.1"/>
    </source>
</evidence>
<dbReference type="InterPro" id="IPR036179">
    <property type="entry name" value="Ig-like_dom_sf"/>
</dbReference>
<dbReference type="PANTHER" id="PTHR11860">
    <property type="entry name" value="POLYMERIC-IMMUNOGLOBULIN RECEPTOR"/>
    <property type="match status" value="1"/>
</dbReference>
<dbReference type="InterPro" id="IPR013106">
    <property type="entry name" value="Ig_V-set"/>
</dbReference>
<evidence type="ECO:0000313" key="5">
    <source>
        <dbReference type="Proteomes" id="UP000694382"/>
    </source>
</evidence>
<dbReference type="PROSITE" id="PS50835">
    <property type="entry name" value="IG_LIKE"/>
    <property type="match status" value="1"/>
</dbReference>
<reference evidence="4" key="1">
    <citation type="submission" date="2020-02" db="EMBL/GenBank/DDBJ databases">
        <authorList>
            <person name="Enbody D E."/>
            <person name="Pettersson E M."/>
        </authorList>
    </citation>
    <scope>NUCLEOTIDE SEQUENCE [LARGE SCALE GENOMIC DNA]</scope>
</reference>
<dbReference type="GO" id="GO:0004888">
    <property type="term" value="F:transmembrane signaling receptor activity"/>
    <property type="evidence" value="ECO:0007669"/>
    <property type="project" value="TreeGrafter"/>
</dbReference>
<sequence length="178" mass="18876">TLRRAGHVTQPSSVCLSVCPPGPVASSLHSSRVLAGSLGGSITHQCFYTPTPANQHQRKYWCKISANGPCSTIISSSFTSSHYQGRVALRDVPQNGTFTVTMTGLRSSDSGTYRCGIGSTNRGLYTSLTLAVWAGRVLSGLLGELWGQVLQLFAVSQSCICGVPGQRNDESDSMFSEG</sequence>
<dbReference type="InterPro" id="IPR050671">
    <property type="entry name" value="CD300_family_receptors"/>
</dbReference>
<dbReference type="AlphaFoldDB" id="A0A8C3MQ89"/>
<dbReference type="Proteomes" id="UP000694382">
    <property type="component" value="Chromosome 26"/>
</dbReference>
<comment type="subcellular location">
    <subcellularLocation>
        <location evidence="1">Membrane</location>
    </subcellularLocation>
</comment>
<keyword evidence="2" id="KW-0812">Transmembrane</keyword>
<evidence type="ECO:0000256" key="2">
    <source>
        <dbReference type="ARBA" id="ARBA00022692"/>
    </source>
</evidence>
<dbReference type="Gene3D" id="2.60.40.10">
    <property type="entry name" value="Immunoglobulins"/>
    <property type="match status" value="1"/>
</dbReference>
<keyword evidence="5" id="KW-1185">Reference proteome</keyword>
<proteinExistence type="predicted"/>
<evidence type="ECO:0000256" key="3">
    <source>
        <dbReference type="ARBA" id="ARBA00023136"/>
    </source>
</evidence>